<evidence type="ECO:0000313" key="1">
    <source>
        <dbReference type="EMBL" id="QGY30203.1"/>
    </source>
</evidence>
<organism evidence="1 2">
    <name type="scientific">Pantoea cypripedii</name>
    <name type="common">Pectobacterium cypripedii</name>
    <name type="synonym">Erwinia cypripedii</name>
    <dbReference type="NCBI Taxonomy" id="55209"/>
    <lineage>
        <taxon>Bacteria</taxon>
        <taxon>Pseudomonadati</taxon>
        <taxon>Pseudomonadota</taxon>
        <taxon>Gammaproteobacteria</taxon>
        <taxon>Enterobacterales</taxon>
        <taxon>Erwiniaceae</taxon>
        <taxon>Pantoea</taxon>
    </lineage>
</organism>
<protein>
    <submittedName>
        <fullName evidence="1">Uncharacterized protein</fullName>
    </submittedName>
</protein>
<sequence length="83" mass="9747">MLDNVAKQAIIGWVDGRHRLVRHSVFMSSTAMRGNHKQENEQRNEYSKHRAKNKIALIIRQMLSQNDNQRKKFTVRSEKTVAD</sequence>
<gene>
    <name evidence="1" type="ORF">CUN67_15210</name>
</gene>
<dbReference type="Proteomes" id="UP000502005">
    <property type="component" value="Chromosome"/>
</dbReference>
<accession>A0A6B9G434</accession>
<dbReference type="AlphaFoldDB" id="A0A6B9G434"/>
<reference evidence="1 2" key="1">
    <citation type="submission" date="2017-11" db="EMBL/GenBank/DDBJ databases">
        <title>Genome sequence of Pantoea cypripedii NE1.</title>
        <authorList>
            <person name="Nascimento F.X."/>
        </authorList>
    </citation>
    <scope>NUCLEOTIDE SEQUENCE [LARGE SCALE GENOMIC DNA]</scope>
    <source>
        <strain evidence="1 2">NE1</strain>
    </source>
</reference>
<dbReference type="EMBL" id="CP024768">
    <property type="protein sequence ID" value="QGY30203.1"/>
    <property type="molecule type" value="Genomic_DNA"/>
</dbReference>
<evidence type="ECO:0000313" key="2">
    <source>
        <dbReference type="Proteomes" id="UP000502005"/>
    </source>
</evidence>
<name>A0A6B9G434_PANCY</name>
<proteinExistence type="predicted"/>